<keyword evidence="1" id="KW-0472">Membrane</keyword>
<reference evidence="3 4" key="1">
    <citation type="journal article" date="2015" name="Stand. Genomic Sci.">
        <title>Genomic information of the arsenic-resistant bacterium Lysobacter arseniciresistens type strain ZS79(T) and comparison of Lysobacter draft genomes.</title>
        <authorList>
            <person name="Liu L."/>
            <person name="Zhang S."/>
            <person name="Luo M."/>
            <person name="Wang G."/>
        </authorList>
    </citation>
    <scope>NUCLEOTIDE SEQUENCE [LARGE SCALE GENOMIC DNA]</scope>
    <source>
        <strain evidence="3 4">ZS79</strain>
    </source>
</reference>
<comment type="caution">
    <text evidence="3">The sequence shown here is derived from an EMBL/GenBank/DDBJ whole genome shotgun (WGS) entry which is preliminary data.</text>
</comment>
<keyword evidence="4" id="KW-1185">Reference proteome</keyword>
<gene>
    <name evidence="3" type="ORF">N799_10990</name>
</gene>
<feature type="domain" description="Peptidase M15C" evidence="2">
    <location>
        <begin position="209"/>
        <end position="273"/>
    </location>
</feature>
<evidence type="ECO:0000259" key="2">
    <source>
        <dbReference type="Pfam" id="PF13539"/>
    </source>
</evidence>
<dbReference type="Proteomes" id="UP000029989">
    <property type="component" value="Unassembled WGS sequence"/>
</dbReference>
<dbReference type="STRING" id="913325.N799_10990"/>
<protein>
    <recommendedName>
        <fullName evidence="2">Peptidase M15C domain-containing protein</fullName>
    </recommendedName>
</protein>
<name>A0A0A0ESJ9_9GAMM</name>
<proteinExistence type="predicted"/>
<accession>A0A0A0ESJ9</accession>
<dbReference type="OrthoDB" id="8479979at2"/>
<dbReference type="Gene3D" id="3.30.1380.10">
    <property type="match status" value="1"/>
</dbReference>
<organism evidence="3 4">
    <name type="scientific">Lysobacter arseniciresistens ZS79</name>
    <dbReference type="NCBI Taxonomy" id="913325"/>
    <lineage>
        <taxon>Bacteria</taxon>
        <taxon>Pseudomonadati</taxon>
        <taxon>Pseudomonadota</taxon>
        <taxon>Gammaproteobacteria</taxon>
        <taxon>Lysobacterales</taxon>
        <taxon>Lysobacteraceae</taxon>
        <taxon>Novilysobacter</taxon>
    </lineage>
</organism>
<evidence type="ECO:0000256" key="1">
    <source>
        <dbReference type="SAM" id="Phobius"/>
    </source>
</evidence>
<dbReference type="CDD" id="cd14845">
    <property type="entry name" value="L-Ala-D-Glu_peptidase_like"/>
    <property type="match status" value="1"/>
</dbReference>
<feature type="transmembrane region" description="Helical" evidence="1">
    <location>
        <begin position="78"/>
        <end position="95"/>
    </location>
</feature>
<sequence length="282" mass="30894">MIAMAVAVFFVAGAALAWLVLFPAARDEVLAGVDRLWARLGGVAGRWQSRAGERVAASGRRLHGGGSRLSRAVARHRVPLVVGLLLLAIPPLLVLQLRRQVLLDGFDATTTTRADSHVLALLRGERLAPPADLPPAVFATAEAVRVMPGIATANRKWHRLDPDFQQRLLVVYRVMRDQHGYEMALVEGYRSPERQARLAAQGGSVTRAGAGRSWHQYGLAADSAPVRNGQLQWDMEDPWTRRGYQLYGEVARSVGLVWGGGWTSIQDYGHVELRRPGVRPPA</sequence>
<keyword evidence="1" id="KW-0812">Transmembrane</keyword>
<dbReference type="Pfam" id="PF13539">
    <property type="entry name" value="Peptidase_M15_4"/>
    <property type="match status" value="1"/>
</dbReference>
<dbReference type="GO" id="GO:0008233">
    <property type="term" value="F:peptidase activity"/>
    <property type="evidence" value="ECO:0007669"/>
    <property type="project" value="InterPro"/>
</dbReference>
<evidence type="ECO:0000313" key="4">
    <source>
        <dbReference type="Proteomes" id="UP000029989"/>
    </source>
</evidence>
<evidence type="ECO:0000313" key="3">
    <source>
        <dbReference type="EMBL" id="KGM53205.1"/>
    </source>
</evidence>
<dbReference type="RefSeq" id="WP_036213741.1">
    <property type="nucleotide sequence ID" value="NZ_AVPT01000051.1"/>
</dbReference>
<dbReference type="eggNOG" id="COG1876">
    <property type="taxonomic scope" value="Bacteria"/>
</dbReference>
<keyword evidence="1" id="KW-1133">Transmembrane helix</keyword>
<dbReference type="InterPro" id="IPR009045">
    <property type="entry name" value="Zn_M74/Hedgehog-like"/>
</dbReference>
<dbReference type="InterPro" id="IPR039561">
    <property type="entry name" value="Peptidase_M15C"/>
</dbReference>
<dbReference type="SUPFAM" id="SSF55166">
    <property type="entry name" value="Hedgehog/DD-peptidase"/>
    <property type="match status" value="1"/>
</dbReference>
<dbReference type="EMBL" id="AVPT01000051">
    <property type="protein sequence ID" value="KGM53205.1"/>
    <property type="molecule type" value="Genomic_DNA"/>
</dbReference>
<dbReference type="AlphaFoldDB" id="A0A0A0ESJ9"/>